<protein>
    <submittedName>
        <fullName evidence="3">Uncharacterized protein</fullName>
    </submittedName>
</protein>
<accession>A0A915I7K0</accession>
<evidence type="ECO:0000256" key="1">
    <source>
        <dbReference type="SAM" id="Phobius"/>
    </source>
</evidence>
<dbReference type="Proteomes" id="UP000887565">
    <property type="component" value="Unplaced"/>
</dbReference>
<evidence type="ECO:0000313" key="3">
    <source>
        <dbReference type="WBParaSite" id="nRc.2.0.1.t09309-RA"/>
    </source>
</evidence>
<dbReference type="AlphaFoldDB" id="A0A915I7K0"/>
<feature type="transmembrane region" description="Helical" evidence="1">
    <location>
        <begin position="22"/>
        <end position="44"/>
    </location>
</feature>
<keyword evidence="2" id="KW-1185">Reference proteome</keyword>
<organism evidence="2 3">
    <name type="scientific">Romanomermis culicivorax</name>
    <name type="common">Nematode worm</name>
    <dbReference type="NCBI Taxonomy" id="13658"/>
    <lineage>
        <taxon>Eukaryota</taxon>
        <taxon>Metazoa</taxon>
        <taxon>Ecdysozoa</taxon>
        <taxon>Nematoda</taxon>
        <taxon>Enoplea</taxon>
        <taxon>Dorylaimia</taxon>
        <taxon>Mermithida</taxon>
        <taxon>Mermithoidea</taxon>
        <taxon>Mermithidae</taxon>
        <taxon>Romanomermis</taxon>
    </lineage>
</organism>
<proteinExistence type="predicted"/>
<reference evidence="3" key="1">
    <citation type="submission" date="2022-11" db="UniProtKB">
        <authorList>
            <consortium name="WormBaseParasite"/>
        </authorList>
    </citation>
    <scope>IDENTIFICATION</scope>
</reference>
<keyword evidence="1" id="KW-0472">Membrane</keyword>
<keyword evidence="1" id="KW-1133">Transmembrane helix</keyword>
<evidence type="ECO:0000313" key="2">
    <source>
        <dbReference type="Proteomes" id="UP000887565"/>
    </source>
</evidence>
<sequence length="105" mass="11645">MDSKNLNCNTKGLASVHLLPPIAASCFIILANLVTLSNAFLVLFSSFVGHSQATSECDKYKCSEEAMETRLNLLQINRQLPQIPRINKVTDNNLMKSNRQIGHSN</sequence>
<dbReference type="PROSITE" id="PS51257">
    <property type="entry name" value="PROKAR_LIPOPROTEIN"/>
    <property type="match status" value="1"/>
</dbReference>
<keyword evidence="1" id="KW-0812">Transmembrane</keyword>
<name>A0A915I7K0_ROMCU</name>
<dbReference type="WBParaSite" id="nRc.2.0.1.t09309-RA">
    <property type="protein sequence ID" value="nRc.2.0.1.t09309-RA"/>
    <property type="gene ID" value="nRc.2.0.1.g09309"/>
</dbReference>